<dbReference type="PANTHER" id="PTHR37984:SF5">
    <property type="entry name" value="PROTEIN NYNRIN-LIKE"/>
    <property type="match status" value="1"/>
</dbReference>
<feature type="region of interest" description="Disordered" evidence="8">
    <location>
        <begin position="1"/>
        <end position="75"/>
    </location>
</feature>
<dbReference type="Gene3D" id="3.10.10.10">
    <property type="entry name" value="HIV Type 1 Reverse Transcriptase, subunit A, domain 1"/>
    <property type="match status" value="1"/>
</dbReference>
<dbReference type="Pfam" id="PF17917">
    <property type="entry name" value="RT_RNaseH"/>
    <property type="match status" value="1"/>
</dbReference>
<dbReference type="PROSITE" id="PS50994">
    <property type="entry name" value="INTEGRASE"/>
    <property type="match status" value="1"/>
</dbReference>
<feature type="domain" description="Integrase catalytic" evidence="10">
    <location>
        <begin position="872"/>
        <end position="1032"/>
    </location>
</feature>
<name>V5GGK9_ANOGL</name>
<keyword evidence="7" id="KW-0695">RNA-directed DNA polymerase</keyword>
<feature type="region of interest" description="Disordered" evidence="8">
    <location>
        <begin position="1134"/>
        <end position="1181"/>
    </location>
</feature>
<feature type="region of interest" description="Disordered" evidence="8">
    <location>
        <begin position="1274"/>
        <end position="1293"/>
    </location>
</feature>
<feature type="compositionally biased region" description="Polar residues" evidence="8">
    <location>
        <begin position="49"/>
        <end position="59"/>
    </location>
</feature>
<dbReference type="GO" id="GO:0006508">
    <property type="term" value="P:proteolysis"/>
    <property type="evidence" value="ECO:0007669"/>
    <property type="project" value="InterPro"/>
</dbReference>
<feature type="domain" description="Reverse transcriptase" evidence="9">
    <location>
        <begin position="319"/>
        <end position="500"/>
    </location>
</feature>
<feature type="compositionally biased region" description="Polar residues" evidence="8">
    <location>
        <begin position="15"/>
        <end position="25"/>
    </location>
</feature>
<dbReference type="InterPro" id="IPR001584">
    <property type="entry name" value="Integrase_cat-core"/>
</dbReference>
<evidence type="ECO:0000256" key="7">
    <source>
        <dbReference type="ARBA" id="ARBA00022918"/>
    </source>
</evidence>
<dbReference type="SUPFAM" id="SSF53098">
    <property type="entry name" value="Ribonuclease H-like"/>
    <property type="match status" value="1"/>
</dbReference>
<gene>
    <name evidence="11" type="primary">YI31B</name>
</gene>
<keyword evidence="6" id="KW-0378">Hydrolase</keyword>
<dbReference type="InterPro" id="IPR043128">
    <property type="entry name" value="Rev_trsase/Diguanyl_cyclase"/>
</dbReference>
<dbReference type="Pfam" id="PF00078">
    <property type="entry name" value="RVT_1"/>
    <property type="match status" value="1"/>
</dbReference>
<dbReference type="Gene3D" id="2.30.30.850">
    <property type="match status" value="1"/>
</dbReference>
<dbReference type="InterPro" id="IPR021109">
    <property type="entry name" value="Peptidase_aspartic_dom_sf"/>
</dbReference>
<dbReference type="InterPro" id="IPR041373">
    <property type="entry name" value="RT_RNaseH"/>
</dbReference>
<evidence type="ECO:0000259" key="9">
    <source>
        <dbReference type="PROSITE" id="PS50878"/>
    </source>
</evidence>
<dbReference type="InterPro" id="IPR012337">
    <property type="entry name" value="RNaseH-like_sf"/>
</dbReference>
<dbReference type="SUPFAM" id="SSF50630">
    <property type="entry name" value="Acid proteases"/>
    <property type="match status" value="1"/>
</dbReference>
<dbReference type="FunFam" id="3.30.70.270:FF:000020">
    <property type="entry name" value="Transposon Tf2-6 polyprotein-like Protein"/>
    <property type="match status" value="1"/>
</dbReference>
<dbReference type="Pfam" id="PF00665">
    <property type="entry name" value="rve"/>
    <property type="match status" value="1"/>
</dbReference>
<dbReference type="InterPro" id="IPR043502">
    <property type="entry name" value="DNA/RNA_pol_sf"/>
</dbReference>
<reference evidence="11" key="1">
    <citation type="submission" date="2013-07" db="EMBL/GenBank/DDBJ databases">
        <title>Midgut Transcriptome Profiling of Anoplphora glabripennis, a Lignocellulose Degrading, Wood-Boring Cerambycid.</title>
        <authorList>
            <person name="Scully E.D."/>
            <person name="Hoover K."/>
            <person name="Carlson J.E."/>
            <person name="Tien M."/>
            <person name="Geib S.M."/>
        </authorList>
    </citation>
    <scope>NUCLEOTIDE SEQUENCE</scope>
</reference>
<feature type="non-terminal residue" evidence="11">
    <location>
        <position position="1293"/>
    </location>
</feature>
<dbReference type="Gene3D" id="3.30.420.10">
    <property type="entry name" value="Ribonuclease H-like superfamily/Ribonuclease H"/>
    <property type="match status" value="1"/>
</dbReference>
<feature type="compositionally biased region" description="Polar residues" evidence="8">
    <location>
        <begin position="1284"/>
        <end position="1293"/>
    </location>
</feature>
<dbReference type="InterPro" id="IPR000477">
    <property type="entry name" value="RT_dom"/>
</dbReference>
<evidence type="ECO:0000259" key="10">
    <source>
        <dbReference type="PROSITE" id="PS50994"/>
    </source>
</evidence>
<dbReference type="Gene3D" id="3.30.70.270">
    <property type="match status" value="2"/>
</dbReference>
<dbReference type="FunFam" id="3.10.20.370:FF:000001">
    <property type="entry name" value="Retrovirus-related Pol polyprotein from transposon 17.6-like protein"/>
    <property type="match status" value="1"/>
</dbReference>
<dbReference type="GO" id="GO:0042575">
    <property type="term" value="C:DNA polymerase complex"/>
    <property type="evidence" value="ECO:0007669"/>
    <property type="project" value="UniProtKB-ARBA"/>
</dbReference>
<evidence type="ECO:0000313" key="11">
    <source>
        <dbReference type="EMBL" id="JAB63109.1"/>
    </source>
</evidence>
<feature type="compositionally biased region" description="Acidic residues" evidence="8">
    <location>
        <begin position="1147"/>
        <end position="1160"/>
    </location>
</feature>
<evidence type="ECO:0000256" key="3">
    <source>
        <dbReference type="ARBA" id="ARBA00022695"/>
    </source>
</evidence>
<dbReference type="CDD" id="cd09274">
    <property type="entry name" value="RNase_HI_RT_Ty3"/>
    <property type="match status" value="1"/>
</dbReference>
<accession>V5GGK9</accession>
<dbReference type="PROSITE" id="PS50878">
    <property type="entry name" value="RT_POL"/>
    <property type="match status" value="1"/>
</dbReference>
<evidence type="ECO:0000256" key="2">
    <source>
        <dbReference type="ARBA" id="ARBA00022679"/>
    </source>
</evidence>
<dbReference type="GO" id="GO:0003676">
    <property type="term" value="F:nucleic acid binding"/>
    <property type="evidence" value="ECO:0007669"/>
    <property type="project" value="InterPro"/>
</dbReference>
<keyword evidence="5" id="KW-0255">Endonuclease</keyword>
<dbReference type="SUPFAM" id="SSF56672">
    <property type="entry name" value="DNA/RNA polymerases"/>
    <property type="match status" value="1"/>
</dbReference>
<sequence length="1293" mass="148270">QINKSKNSPREEQASTKQALSQSETTLREGRTSIQINKSKNSPREEQASTKQALSQSETTLREGRTSNKQAERKQRVAETALCADEPRLYLEKLFREPAVIALCQKPQPVQSVTHASPLPKINIRLQGETYTALIDTGSTRNLIKVYRANYGTVQADTDVYTLACGKEVISSRGVTRATFHAGGRDFEATFHIIPGLNEEIILGTQFLTQENALLDYQRRCTYLGQTDRVTIYWVPVINQPTNQTASLDDLQISEAHRAELLPVLQEFADVFVPPTINKTTLTTKHRIEVVDNKPINQRPYPLNPHKTKILYEQLAEMLANGIIEPSTSEYSSPPVLVERPGKKPRFCVDYRKINAITKSESSTLPKISEVLKSFGEAKIFSVLDLKSGYWQIPMQPESKKYTAFSTPDGATYQFNVLPFGLKNAPSCFQNVMTREVLAGYLHHFTQVYLDDIIVYSKTIQEHKDHLRLVLERMRQHQLQISPEKCSLATGELEYLGHQIQGTITKPLNKHLQAIQDFPKPNTKRQLQSFLGICNWIREYVRDAAHLTKPLTCLLKKNQRFNWTQECQDAFEKLKSNAAQPLQLHRPDFSKRFFLQVDASRMGLGAILFQKSEDDRLIVSYASATLTPAEQKYHVNELEVYAAIFGIKRYQAYLADSQFTLITDSRSLYWLEKNRDTKAKLTRWSLLLQEYNFEVQHCPGRENQLADFLSRNASEPHPVDMTDESRMLPPEPICQITHNELYTEVQNSQAHSRRTQRDILKWHRIHRNGPQNNIERKFHTSYTVRNNHLYKSQGEDNLLVVPKRKLRKVIHAYHDVLEEAHPGIDETHRKITQLYHAKGLRKQIVEYVNRCLPCHSVKSRQIQKEAPQKPHTAQSPFEVISIDVLGPYPVTPRDNKYVLIVEDLFTKWTEAKPASNSEAATICQFLEDEIFTRYGDPKVIISDNATVFQSQKYLNMCQRKQIQPYHTAIYFQRENPVERKVADFKTILRALMHNQQRRRNWDQQVPRALAIQRRRKNRATGESPATALLGYEAAAQGDWEIPEFKRRRKRPREDARLRRQTIIARQLNFNQNTYPGRDDEPTITFQVGDMVMVREHNPPDPFAPTWAGPFPIAVRNSPQVYEVDKNGRQFKYHVDQLRPAPPGNPPLEEDDSSDEEDDDNGSASKQITVTADVHAAPPTPIKIRIRKVPGEDGNRRQYQVVNSQPLDQIQVVETQSSLDERGEVSYNLNERTSDFDYLSNPSSNARSSAPVQAIYVKPEAITNIFHNVSNPEPKAAVRGESKTFTHVSNPNLK</sequence>
<dbReference type="Gene3D" id="2.40.70.10">
    <property type="entry name" value="Acid Proteases"/>
    <property type="match status" value="1"/>
</dbReference>
<feature type="compositionally biased region" description="Basic and acidic residues" evidence="8">
    <location>
        <begin position="60"/>
        <end position="75"/>
    </location>
</feature>
<evidence type="ECO:0000256" key="6">
    <source>
        <dbReference type="ARBA" id="ARBA00022801"/>
    </source>
</evidence>
<keyword evidence="4" id="KW-0540">Nuclease</keyword>
<dbReference type="PROSITE" id="PS00141">
    <property type="entry name" value="ASP_PROTEASE"/>
    <property type="match status" value="1"/>
</dbReference>
<dbReference type="EC" id="2.7.7.49" evidence="1"/>
<dbReference type="GO" id="GO:0004519">
    <property type="term" value="F:endonuclease activity"/>
    <property type="evidence" value="ECO:0007669"/>
    <property type="project" value="UniProtKB-KW"/>
</dbReference>
<protein>
    <recommendedName>
        <fullName evidence="1">RNA-directed DNA polymerase</fullName>
        <ecNumber evidence="1">2.7.7.49</ecNumber>
    </recommendedName>
</protein>
<dbReference type="InterPro" id="IPR050951">
    <property type="entry name" value="Retrovirus_Pol_polyprotein"/>
</dbReference>
<dbReference type="InterPro" id="IPR001969">
    <property type="entry name" value="Aspartic_peptidase_AS"/>
</dbReference>
<dbReference type="Gene3D" id="1.10.340.70">
    <property type="match status" value="1"/>
</dbReference>
<proteinExistence type="predicted"/>
<dbReference type="GO" id="GO:0015074">
    <property type="term" value="P:DNA integration"/>
    <property type="evidence" value="ECO:0007669"/>
    <property type="project" value="InterPro"/>
</dbReference>
<keyword evidence="3" id="KW-0548">Nucleotidyltransferase</keyword>
<dbReference type="Gene3D" id="3.10.20.370">
    <property type="match status" value="1"/>
</dbReference>
<dbReference type="PANTHER" id="PTHR37984">
    <property type="entry name" value="PROTEIN CBG26694"/>
    <property type="match status" value="1"/>
</dbReference>
<dbReference type="Pfam" id="PF17921">
    <property type="entry name" value="Integrase_H2C2"/>
    <property type="match status" value="1"/>
</dbReference>
<feature type="non-terminal residue" evidence="11">
    <location>
        <position position="1"/>
    </location>
</feature>
<dbReference type="InterPro" id="IPR041588">
    <property type="entry name" value="Integrase_H2C2"/>
</dbReference>
<evidence type="ECO:0000256" key="8">
    <source>
        <dbReference type="SAM" id="MobiDB-lite"/>
    </source>
</evidence>
<evidence type="ECO:0000256" key="5">
    <source>
        <dbReference type="ARBA" id="ARBA00022759"/>
    </source>
</evidence>
<organism evidence="11">
    <name type="scientific">Anoplophora glabripennis</name>
    <name type="common">Asian longhorn beetle</name>
    <name type="synonym">Anoplophora nobilis</name>
    <dbReference type="NCBI Taxonomy" id="217634"/>
    <lineage>
        <taxon>Eukaryota</taxon>
        <taxon>Metazoa</taxon>
        <taxon>Ecdysozoa</taxon>
        <taxon>Arthropoda</taxon>
        <taxon>Hexapoda</taxon>
        <taxon>Insecta</taxon>
        <taxon>Pterygota</taxon>
        <taxon>Neoptera</taxon>
        <taxon>Endopterygota</taxon>
        <taxon>Coleoptera</taxon>
        <taxon>Polyphaga</taxon>
        <taxon>Cucujiformia</taxon>
        <taxon>Chrysomeloidea</taxon>
        <taxon>Cerambycidae</taxon>
        <taxon>Lamiinae</taxon>
        <taxon>Lamiini</taxon>
        <taxon>Anoplophora</taxon>
    </lineage>
</organism>
<evidence type="ECO:0000256" key="4">
    <source>
        <dbReference type="ARBA" id="ARBA00022722"/>
    </source>
</evidence>
<dbReference type="InterPro" id="IPR036397">
    <property type="entry name" value="RNaseH_sf"/>
</dbReference>
<dbReference type="GO" id="GO:0004190">
    <property type="term" value="F:aspartic-type endopeptidase activity"/>
    <property type="evidence" value="ECO:0007669"/>
    <property type="project" value="InterPro"/>
</dbReference>
<dbReference type="EMBL" id="GALX01005357">
    <property type="protein sequence ID" value="JAB63109.1"/>
    <property type="molecule type" value="Transcribed_RNA"/>
</dbReference>
<dbReference type="CDD" id="cd00303">
    <property type="entry name" value="retropepsin_like"/>
    <property type="match status" value="1"/>
</dbReference>
<evidence type="ECO:0000256" key="1">
    <source>
        <dbReference type="ARBA" id="ARBA00012493"/>
    </source>
</evidence>
<dbReference type="GO" id="GO:0003964">
    <property type="term" value="F:RNA-directed DNA polymerase activity"/>
    <property type="evidence" value="ECO:0007669"/>
    <property type="project" value="UniProtKB-KW"/>
</dbReference>
<dbReference type="CDD" id="cd01647">
    <property type="entry name" value="RT_LTR"/>
    <property type="match status" value="1"/>
</dbReference>
<keyword evidence="2" id="KW-0808">Transferase</keyword>